<reference evidence="1" key="1">
    <citation type="submission" date="2021-04" db="EMBL/GenBank/DDBJ databases">
        <title>Complete Genome Sequences of Macrococcus spp. from dog and cattle.</title>
        <authorList>
            <person name="Schwendener S."/>
            <person name="Perreten V."/>
        </authorList>
    </citation>
    <scope>NUCLEOTIDE SEQUENCE</scope>
    <source>
        <strain evidence="1">Epi0143-OL</strain>
    </source>
</reference>
<organism evidence="1 2">
    <name type="scientific">Macrococcus equipercicus</name>
    <dbReference type="NCBI Taxonomy" id="69967"/>
    <lineage>
        <taxon>Bacteria</taxon>
        <taxon>Bacillati</taxon>
        <taxon>Bacillota</taxon>
        <taxon>Bacilli</taxon>
        <taxon>Bacillales</taxon>
        <taxon>Staphylococcaceae</taxon>
        <taxon>Macrococcus</taxon>
    </lineage>
</organism>
<dbReference type="KEGG" id="mequ:KFV11_08390"/>
<dbReference type="Proteomes" id="UP001057381">
    <property type="component" value="Chromosome"/>
</dbReference>
<dbReference type="AlphaFoldDB" id="A0A9Q9BPW3"/>
<dbReference type="RefSeq" id="WP_254249696.1">
    <property type="nucleotide sequence ID" value="NZ_CP073809.1"/>
</dbReference>
<dbReference type="EMBL" id="CP073809">
    <property type="protein sequence ID" value="UTH13279.1"/>
    <property type="molecule type" value="Genomic_DNA"/>
</dbReference>
<name>A0A9Q9BPW3_9STAP</name>
<accession>A0A9Q9BPW3</accession>
<gene>
    <name evidence="1" type="ORF">KFV11_08390</name>
</gene>
<evidence type="ECO:0000313" key="2">
    <source>
        <dbReference type="Proteomes" id="UP001057381"/>
    </source>
</evidence>
<sequence length="132" mass="15741">MKLVIDIDNDVLKHLNDYCIIHDTDISTYLTDKVIEEMIDPYLNMQEIKKSQAAYDSFVNLLNLHIHRELARLSDKYMNHPADTQEQLVNRRMLEVIRHIYIDASNTRIKTMKLYNIFRAKKNARYKQEKAT</sequence>
<proteinExistence type="predicted"/>
<protein>
    <submittedName>
        <fullName evidence="1">Uncharacterized protein</fullName>
    </submittedName>
</protein>
<evidence type="ECO:0000313" key="1">
    <source>
        <dbReference type="EMBL" id="UTH13279.1"/>
    </source>
</evidence>